<dbReference type="GO" id="GO:0022857">
    <property type="term" value="F:transmembrane transporter activity"/>
    <property type="evidence" value="ECO:0007669"/>
    <property type="project" value="TreeGrafter"/>
</dbReference>
<dbReference type="Proteomes" id="UP000033725">
    <property type="component" value="Unassembled WGS sequence"/>
</dbReference>
<evidence type="ECO:0000259" key="4">
    <source>
        <dbReference type="PROSITE" id="PS50893"/>
    </source>
</evidence>
<dbReference type="SMART" id="SM00382">
    <property type="entry name" value="AAA"/>
    <property type="match status" value="1"/>
</dbReference>
<proteinExistence type="predicted"/>
<name>A0A0F0KUF6_9MICO</name>
<dbReference type="PROSITE" id="PS00211">
    <property type="entry name" value="ABC_TRANSPORTER_1"/>
    <property type="match status" value="1"/>
</dbReference>
<dbReference type="SUPFAM" id="SSF52540">
    <property type="entry name" value="P-loop containing nucleoside triphosphate hydrolases"/>
    <property type="match status" value="1"/>
</dbReference>
<dbReference type="Gene3D" id="3.40.50.300">
    <property type="entry name" value="P-loop containing nucleotide triphosphate hydrolases"/>
    <property type="match status" value="1"/>
</dbReference>
<evidence type="ECO:0000256" key="3">
    <source>
        <dbReference type="ARBA" id="ARBA00022840"/>
    </source>
</evidence>
<dbReference type="PANTHER" id="PTHR24220">
    <property type="entry name" value="IMPORT ATP-BINDING PROTEIN"/>
    <property type="match status" value="1"/>
</dbReference>
<keyword evidence="2" id="KW-0547">Nucleotide-binding</keyword>
<dbReference type="InterPro" id="IPR003439">
    <property type="entry name" value="ABC_transporter-like_ATP-bd"/>
</dbReference>
<dbReference type="EMBL" id="JYIV01000020">
    <property type="protein sequence ID" value="KJL24513.1"/>
    <property type="molecule type" value="Genomic_DNA"/>
</dbReference>
<organism evidence="5 6">
    <name type="scientific">Microbacterium oxydans</name>
    <dbReference type="NCBI Taxonomy" id="82380"/>
    <lineage>
        <taxon>Bacteria</taxon>
        <taxon>Bacillati</taxon>
        <taxon>Actinomycetota</taxon>
        <taxon>Actinomycetes</taxon>
        <taxon>Micrococcales</taxon>
        <taxon>Microbacteriaceae</taxon>
        <taxon>Microbacterium</taxon>
    </lineage>
</organism>
<dbReference type="AlphaFoldDB" id="A0A0F0KUF6"/>
<dbReference type="InterPro" id="IPR003593">
    <property type="entry name" value="AAA+_ATPase"/>
</dbReference>
<dbReference type="PANTHER" id="PTHR24220:SF86">
    <property type="entry name" value="ABC TRANSPORTER ABCH.1"/>
    <property type="match status" value="1"/>
</dbReference>
<evidence type="ECO:0000313" key="6">
    <source>
        <dbReference type="Proteomes" id="UP000033725"/>
    </source>
</evidence>
<evidence type="ECO:0000256" key="1">
    <source>
        <dbReference type="ARBA" id="ARBA00022448"/>
    </source>
</evidence>
<dbReference type="PATRIC" id="fig|82380.10.peg.1115"/>
<keyword evidence="5" id="KW-0449">Lipoprotein</keyword>
<dbReference type="GO" id="GO:0098796">
    <property type="term" value="C:membrane protein complex"/>
    <property type="evidence" value="ECO:0007669"/>
    <property type="project" value="UniProtKB-ARBA"/>
</dbReference>
<sequence length="236" mass="24762">MTPDTVVELVDVIKEYPGNPPLRVLHGMSLAIESGELVAVVGASGSGKSTMLSIMGTLDDPTSGTVLIDGTDAAALPERERAVLRARRIGFVFQQFFLLPALSALDNVALGLLYSGVPAAERSRRAAAALERVGLGARMKHRPGQLSGGEQQRVAIARAIVGDPSVLFADEPTGALDSTTGDRILELLTSIADSGTAVVIITHDPHIAERTQRQVGIHDGRIVSDTGSRVNEEVAA</sequence>
<dbReference type="InterPro" id="IPR017871">
    <property type="entry name" value="ABC_transporter-like_CS"/>
</dbReference>
<evidence type="ECO:0000313" key="5">
    <source>
        <dbReference type="EMBL" id="KJL24513.1"/>
    </source>
</evidence>
<dbReference type="RefSeq" id="WP_045263039.1">
    <property type="nucleotide sequence ID" value="NZ_JYIV01000020.1"/>
</dbReference>
<dbReference type="FunFam" id="3.40.50.300:FF:000032">
    <property type="entry name" value="Export ABC transporter ATP-binding protein"/>
    <property type="match status" value="1"/>
</dbReference>
<dbReference type="Pfam" id="PF00005">
    <property type="entry name" value="ABC_tran"/>
    <property type="match status" value="1"/>
</dbReference>
<evidence type="ECO:0000256" key="2">
    <source>
        <dbReference type="ARBA" id="ARBA00022741"/>
    </source>
</evidence>
<dbReference type="InterPro" id="IPR027417">
    <property type="entry name" value="P-loop_NTPase"/>
</dbReference>
<dbReference type="OrthoDB" id="9778572at2"/>
<dbReference type="GO" id="GO:0005886">
    <property type="term" value="C:plasma membrane"/>
    <property type="evidence" value="ECO:0007669"/>
    <property type="project" value="TreeGrafter"/>
</dbReference>
<dbReference type="InterPro" id="IPR015854">
    <property type="entry name" value="ABC_transpr_LolD-like"/>
</dbReference>
<protein>
    <submittedName>
        <fullName evidence="5">Lipoprotein-releasing system ATP-binding protein LolD</fullName>
        <ecNumber evidence="5">3.6.3.-</ecNumber>
    </submittedName>
</protein>
<dbReference type="CDD" id="cd03255">
    <property type="entry name" value="ABC_MJ0796_LolCDE_FtsE"/>
    <property type="match status" value="1"/>
</dbReference>
<keyword evidence="1" id="KW-0813">Transport</keyword>
<keyword evidence="5" id="KW-0378">Hydrolase</keyword>
<gene>
    <name evidence="5" type="primary">lolD_1</name>
    <name evidence="5" type="ORF">RN51_01111</name>
</gene>
<dbReference type="EC" id="3.6.3.-" evidence="5"/>
<keyword evidence="3 5" id="KW-0067">ATP-binding</keyword>
<reference evidence="5 6" key="1">
    <citation type="submission" date="2015-02" db="EMBL/GenBank/DDBJ databases">
        <title>Draft genome sequences of ten Microbacterium spp. with emphasis on heavy metal contaminated environments.</title>
        <authorList>
            <person name="Corretto E."/>
        </authorList>
    </citation>
    <scope>NUCLEOTIDE SEQUENCE [LARGE SCALE GENOMIC DNA]</scope>
    <source>
        <strain evidence="5 6">BEL163</strain>
    </source>
</reference>
<accession>A0A0F0KUF6</accession>
<comment type="caution">
    <text evidence="5">The sequence shown here is derived from an EMBL/GenBank/DDBJ whole genome shotgun (WGS) entry which is preliminary data.</text>
</comment>
<dbReference type="PROSITE" id="PS50893">
    <property type="entry name" value="ABC_TRANSPORTER_2"/>
    <property type="match status" value="1"/>
</dbReference>
<dbReference type="GO" id="GO:0016887">
    <property type="term" value="F:ATP hydrolysis activity"/>
    <property type="evidence" value="ECO:0007669"/>
    <property type="project" value="InterPro"/>
</dbReference>
<dbReference type="GO" id="GO:0005524">
    <property type="term" value="F:ATP binding"/>
    <property type="evidence" value="ECO:0007669"/>
    <property type="project" value="UniProtKB-KW"/>
</dbReference>
<dbReference type="InterPro" id="IPR017911">
    <property type="entry name" value="MacB-like_ATP-bd"/>
</dbReference>
<feature type="domain" description="ABC transporter" evidence="4">
    <location>
        <begin position="7"/>
        <end position="234"/>
    </location>
</feature>